<dbReference type="Proteomes" id="UP001459714">
    <property type="component" value="Unassembled WGS sequence"/>
</dbReference>
<evidence type="ECO:0000313" key="10">
    <source>
        <dbReference type="Proteomes" id="UP001459714"/>
    </source>
</evidence>
<gene>
    <name evidence="9" type="primary">glpX</name>
    <name evidence="9" type="ORF">NST17_02560</name>
</gene>
<dbReference type="PIRSF" id="PIRSF004532">
    <property type="entry name" value="GlpX"/>
    <property type="match status" value="1"/>
</dbReference>
<keyword evidence="4 9" id="KW-0378">Hydrolase</keyword>
<keyword evidence="10" id="KW-1185">Reference proteome</keyword>
<dbReference type="GO" id="GO:0042132">
    <property type="term" value="F:fructose 1,6-bisphosphate 1-phosphatase activity"/>
    <property type="evidence" value="ECO:0007669"/>
    <property type="project" value="UniProtKB-EC"/>
</dbReference>
<keyword evidence="5" id="KW-0464">Manganese</keyword>
<sequence>MQRLIIDFLNVTESAAIASLPWVGSGNKYEADRAATSAMRLFLNEIAMDGIVVIGEGEIDQAPMLFIGERVGTGIGPAVDLAVDPIDGTTSTIHGQNDAITVIAAAPKGSLLHAPDMYMEKIATGPEAKGAININRSLEENLYAVAEAKGKKVNDLTVIIQERERHQSMIDQIRTLGGKVLLFEEGDVIPAMSTCIEHLKIDMFIGIGGAPEGVLAAVGIKSLGGDMQARLLPRTNEEYERCKQMGLSDPKQALTHDQLVNAEDCLFVATGITNNMLISGIRQNNNKFITKSIIIHGKDKKLRYVETEHFCK</sequence>
<evidence type="ECO:0000256" key="2">
    <source>
        <dbReference type="ARBA" id="ARBA00008989"/>
    </source>
</evidence>
<evidence type="ECO:0000256" key="4">
    <source>
        <dbReference type="ARBA" id="ARBA00022801"/>
    </source>
</evidence>
<accession>A0ABU9JTF1</accession>
<dbReference type="InterPro" id="IPR004464">
    <property type="entry name" value="FBPase_class-2/SBPase"/>
</dbReference>
<keyword evidence="3" id="KW-0479">Metal-binding</keyword>
<evidence type="ECO:0000256" key="3">
    <source>
        <dbReference type="ARBA" id="ARBA00022723"/>
    </source>
</evidence>
<evidence type="ECO:0000256" key="8">
    <source>
        <dbReference type="PIRNR" id="PIRNR004532"/>
    </source>
</evidence>
<name>A0ABU9JTF1_9BACI</name>
<dbReference type="NCBIfam" id="TIGR00330">
    <property type="entry name" value="glpX"/>
    <property type="match status" value="1"/>
</dbReference>
<dbReference type="Gene3D" id="3.30.540.10">
    <property type="entry name" value="Fructose-1,6-Bisphosphatase, subunit A, domain 1"/>
    <property type="match status" value="1"/>
</dbReference>
<dbReference type="PANTHER" id="PTHR30447">
    <property type="entry name" value="FRUCTOSE-1,6-BISPHOSPHATASE CLASS 2"/>
    <property type="match status" value="1"/>
</dbReference>
<organism evidence="9 10">
    <name type="scientific">Caldifermentibacillus hisashii</name>
    <dbReference type="NCBI Taxonomy" id="996558"/>
    <lineage>
        <taxon>Bacteria</taxon>
        <taxon>Bacillati</taxon>
        <taxon>Bacillota</taxon>
        <taxon>Bacilli</taxon>
        <taxon>Bacillales</taxon>
        <taxon>Bacillaceae</taxon>
        <taxon>Caldifermentibacillus</taxon>
    </lineage>
</organism>
<dbReference type="EMBL" id="JBBYAK010000001">
    <property type="protein sequence ID" value="MEL3956107.1"/>
    <property type="molecule type" value="Genomic_DNA"/>
</dbReference>
<evidence type="ECO:0000256" key="5">
    <source>
        <dbReference type="ARBA" id="ARBA00023211"/>
    </source>
</evidence>
<evidence type="ECO:0000313" key="9">
    <source>
        <dbReference type="EMBL" id="MEL3956107.1"/>
    </source>
</evidence>
<keyword evidence="6 8" id="KW-0119">Carbohydrate metabolism</keyword>
<dbReference type="RefSeq" id="WP_342019625.1">
    <property type="nucleotide sequence ID" value="NZ_JBBYAK010000001.1"/>
</dbReference>
<dbReference type="Gene3D" id="3.40.190.90">
    <property type="match status" value="1"/>
</dbReference>
<proteinExistence type="inferred from homology"/>
<evidence type="ECO:0000256" key="7">
    <source>
        <dbReference type="ARBA" id="ARBA00024331"/>
    </source>
</evidence>
<evidence type="ECO:0000256" key="1">
    <source>
        <dbReference type="ARBA" id="ARBA00001273"/>
    </source>
</evidence>
<protein>
    <recommendedName>
        <fullName evidence="8">Fructose-1,6-bisphosphatase</fullName>
    </recommendedName>
</protein>
<dbReference type="Pfam" id="PF03320">
    <property type="entry name" value="FBPase_glpX"/>
    <property type="match status" value="1"/>
</dbReference>
<dbReference type="SUPFAM" id="SSF56655">
    <property type="entry name" value="Carbohydrate phosphatase"/>
    <property type="match status" value="1"/>
</dbReference>
<evidence type="ECO:0000256" key="6">
    <source>
        <dbReference type="ARBA" id="ARBA00023277"/>
    </source>
</evidence>
<comment type="catalytic activity">
    <reaction evidence="1">
        <text>beta-D-fructose 1,6-bisphosphate + H2O = beta-D-fructose 6-phosphate + phosphate</text>
        <dbReference type="Rhea" id="RHEA:11064"/>
        <dbReference type="ChEBI" id="CHEBI:15377"/>
        <dbReference type="ChEBI" id="CHEBI:32966"/>
        <dbReference type="ChEBI" id="CHEBI:43474"/>
        <dbReference type="ChEBI" id="CHEBI:57634"/>
        <dbReference type="EC" id="3.1.3.11"/>
    </reaction>
</comment>
<comment type="caution">
    <text evidence="9">The sequence shown here is derived from an EMBL/GenBank/DDBJ whole genome shotgun (WGS) entry which is preliminary data.</text>
</comment>
<comment type="similarity">
    <text evidence="2 8">Belongs to the FBPase class 2 family.</text>
</comment>
<comment type="pathway">
    <text evidence="7">Carbohydrate biosynthesis.</text>
</comment>
<reference evidence="9 10" key="1">
    <citation type="submission" date="2024-03" db="EMBL/GenBank/DDBJ databases">
        <title>Bacilli Hybrid Assemblies.</title>
        <authorList>
            <person name="Kovac J."/>
        </authorList>
    </citation>
    <scope>NUCLEOTIDE SEQUENCE [LARGE SCALE GENOMIC DNA]</scope>
    <source>
        <strain evidence="9 10">FSL M8-0022</strain>
    </source>
</reference>
<dbReference type="CDD" id="cd01516">
    <property type="entry name" value="FBPase_glpX"/>
    <property type="match status" value="1"/>
</dbReference>
<dbReference type="PANTHER" id="PTHR30447:SF0">
    <property type="entry name" value="FRUCTOSE-1,6-BISPHOSPHATASE 1 CLASS 2-RELATED"/>
    <property type="match status" value="1"/>
</dbReference>